<proteinExistence type="predicted"/>
<name>A0AAV1LJR4_9NEOP</name>
<accession>A0AAV1LJR4</accession>
<dbReference type="Proteomes" id="UP001314205">
    <property type="component" value="Unassembled WGS sequence"/>
</dbReference>
<dbReference type="PROSITE" id="PS50041">
    <property type="entry name" value="C_TYPE_LECTIN_2"/>
    <property type="match status" value="2"/>
</dbReference>
<keyword evidence="1" id="KW-1015">Disulfide bond</keyword>
<dbReference type="Pfam" id="PF00059">
    <property type="entry name" value="Lectin_C"/>
    <property type="match status" value="2"/>
</dbReference>
<sequence length="460" mass="51355">MISLTPYTFQAVTCRLVGLWKNARAVSDWLTFTVSSYCCSCCNTMSSSDSTCTDFSDKSADKIFEFPPSPVVDPGKACGEPLQAQHVMIDFSPRPEDTDELQERCAELWNLIPTTHLKEVYRSRIDEVIPEEVPNGSTKSKEEFVINENSEEFPAIHAVKQLQAKDGTQFRCDYRLFSEAGGWLKFHRMPANWFDARLRCHLEGGQLASPSTQGLINAMKLLIGEATGDMSCGVFTGVHATFSRGDFHTIEGVPLSKFPHTWAAGEPDNFKDEESCIAMLPDGNVADVNCREPLPYICYKENTKTMSMSNCGTTDYEYVFDSRTGSCYKFHTVPRTWSRAYMTCSAEGGYLAIINSDTEARLIKEIFAKHPPGSILGNFLKTVAFIGFHDWNEHGEWLTINGETLNKAGYAKFSGPDNATTGEFCGGVYRSSLLDDIWCENKCNFICEKSPDSLLCENKV</sequence>
<dbReference type="InterPro" id="IPR016186">
    <property type="entry name" value="C-type_lectin-like/link_sf"/>
</dbReference>
<dbReference type="PROSITE" id="PS00615">
    <property type="entry name" value="C_TYPE_LECTIN_1"/>
    <property type="match status" value="1"/>
</dbReference>
<dbReference type="SUPFAM" id="SSF56436">
    <property type="entry name" value="C-type lectin-like"/>
    <property type="match status" value="2"/>
</dbReference>
<organism evidence="3 4">
    <name type="scientific">Parnassius mnemosyne</name>
    <name type="common">clouded apollo</name>
    <dbReference type="NCBI Taxonomy" id="213953"/>
    <lineage>
        <taxon>Eukaryota</taxon>
        <taxon>Metazoa</taxon>
        <taxon>Ecdysozoa</taxon>
        <taxon>Arthropoda</taxon>
        <taxon>Hexapoda</taxon>
        <taxon>Insecta</taxon>
        <taxon>Pterygota</taxon>
        <taxon>Neoptera</taxon>
        <taxon>Endopterygota</taxon>
        <taxon>Lepidoptera</taxon>
        <taxon>Glossata</taxon>
        <taxon>Ditrysia</taxon>
        <taxon>Papilionoidea</taxon>
        <taxon>Papilionidae</taxon>
        <taxon>Parnassiinae</taxon>
        <taxon>Parnassini</taxon>
        <taxon>Parnassius</taxon>
        <taxon>Driopa</taxon>
    </lineage>
</organism>
<dbReference type="AlphaFoldDB" id="A0AAV1LJR4"/>
<dbReference type="InterPro" id="IPR018378">
    <property type="entry name" value="C-type_lectin_CS"/>
</dbReference>
<dbReference type="SMART" id="SM00034">
    <property type="entry name" value="CLECT"/>
    <property type="match status" value="2"/>
</dbReference>
<dbReference type="Gene3D" id="3.10.100.10">
    <property type="entry name" value="Mannose-Binding Protein A, subunit A"/>
    <property type="match status" value="2"/>
</dbReference>
<feature type="domain" description="C-type lectin" evidence="2">
    <location>
        <begin position="186"/>
        <end position="299"/>
    </location>
</feature>
<reference evidence="3 4" key="1">
    <citation type="submission" date="2023-11" db="EMBL/GenBank/DDBJ databases">
        <authorList>
            <person name="Hedman E."/>
            <person name="Englund M."/>
            <person name="Stromberg M."/>
            <person name="Nyberg Akerstrom W."/>
            <person name="Nylinder S."/>
            <person name="Jareborg N."/>
            <person name="Kallberg Y."/>
            <person name="Kronander E."/>
        </authorList>
    </citation>
    <scope>NUCLEOTIDE SEQUENCE [LARGE SCALE GENOMIC DNA]</scope>
</reference>
<keyword evidence="4" id="KW-1185">Reference proteome</keyword>
<dbReference type="InterPro" id="IPR016187">
    <property type="entry name" value="CTDL_fold"/>
</dbReference>
<protein>
    <recommendedName>
        <fullName evidence="2">C-type lectin domain-containing protein</fullName>
    </recommendedName>
</protein>
<gene>
    <name evidence="3" type="ORF">PARMNEM_LOCUS15155</name>
</gene>
<dbReference type="EMBL" id="CAVLGL010000093">
    <property type="protein sequence ID" value="CAK1595721.1"/>
    <property type="molecule type" value="Genomic_DNA"/>
</dbReference>
<dbReference type="CDD" id="cd00037">
    <property type="entry name" value="CLECT"/>
    <property type="match status" value="2"/>
</dbReference>
<evidence type="ECO:0000313" key="4">
    <source>
        <dbReference type="Proteomes" id="UP001314205"/>
    </source>
</evidence>
<evidence type="ECO:0000259" key="2">
    <source>
        <dbReference type="PROSITE" id="PS50041"/>
    </source>
</evidence>
<feature type="domain" description="C-type lectin" evidence="2">
    <location>
        <begin position="323"/>
        <end position="448"/>
    </location>
</feature>
<dbReference type="PANTHER" id="PTHR22803">
    <property type="entry name" value="MANNOSE, PHOSPHOLIPASE, LECTIN RECEPTOR RELATED"/>
    <property type="match status" value="1"/>
</dbReference>
<evidence type="ECO:0000313" key="3">
    <source>
        <dbReference type="EMBL" id="CAK1595721.1"/>
    </source>
</evidence>
<dbReference type="InterPro" id="IPR001304">
    <property type="entry name" value="C-type_lectin-like"/>
</dbReference>
<dbReference type="InterPro" id="IPR050111">
    <property type="entry name" value="C-type_lectin/snaclec_domain"/>
</dbReference>
<comment type="caution">
    <text evidence="3">The sequence shown here is derived from an EMBL/GenBank/DDBJ whole genome shotgun (WGS) entry which is preliminary data.</text>
</comment>
<evidence type="ECO:0000256" key="1">
    <source>
        <dbReference type="ARBA" id="ARBA00023157"/>
    </source>
</evidence>